<proteinExistence type="predicted"/>
<sequence>MPFSLALLVYRDVSYNMNPETELKRICKNCNGVFEHEDYKVGGEIGSFVHISKYRLKILYKNFNMNILYDFGNSDTAEFKIDKSNNQKIPEFEIKTIDHLSKLILFKKRNWDIKSADNLFKENIEYLIMKLNLNELIENTTFELNTFGKQKNEKYSIRTVFSLKYEKNTESAESIINFHKGLIDLITRKYCS</sequence>
<keyword evidence="2" id="KW-1185">Reference proteome</keyword>
<protein>
    <submittedName>
        <fullName evidence="1">Uncharacterized protein</fullName>
    </submittedName>
</protein>
<comment type="caution">
    <text evidence="1">The sequence shown here is derived from an EMBL/GenBank/DDBJ whole genome shotgun (WGS) entry which is preliminary data.</text>
</comment>
<dbReference type="Proteomes" id="UP000326994">
    <property type="component" value="Unassembled WGS sequence"/>
</dbReference>
<name>A0A5J4G102_9FLAO</name>
<dbReference type="OrthoDB" id="1441116at2"/>
<gene>
    <name evidence="1" type="ORF">ULMS_29660</name>
</gene>
<evidence type="ECO:0000313" key="1">
    <source>
        <dbReference type="EMBL" id="GEQ87458.1"/>
    </source>
</evidence>
<dbReference type="AlphaFoldDB" id="A0A5J4G102"/>
<dbReference type="RefSeq" id="WP_151895378.1">
    <property type="nucleotide sequence ID" value="NZ_BKCF01000021.1"/>
</dbReference>
<dbReference type="EMBL" id="BKCF01000021">
    <property type="protein sequence ID" value="GEQ87458.1"/>
    <property type="molecule type" value="Genomic_DNA"/>
</dbReference>
<accession>A0A5J4G102</accession>
<reference evidence="1 2" key="1">
    <citation type="submission" date="2019-08" db="EMBL/GenBank/DDBJ databases">
        <title>Ulvibacter marinistellae sp. nov., isolated from a starfish, Patiria pectinifera.</title>
        <authorList>
            <person name="Kawano K."/>
            <person name="Ushijima N."/>
            <person name="Kihara M."/>
            <person name="Itoh H."/>
        </authorList>
    </citation>
    <scope>NUCLEOTIDE SEQUENCE [LARGE SCALE GENOMIC DNA]</scope>
    <source>
        <strain evidence="1 2">KK4</strain>
    </source>
</reference>
<organism evidence="1 2">
    <name type="scientific">Patiriisocius marinistellae</name>
    <dbReference type="NCBI Taxonomy" id="2494560"/>
    <lineage>
        <taxon>Bacteria</taxon>
        <taxon>Pseudomonadati</taxon>
        <taxon>Bacteroidota</taxon>
        <taxon>Flavobacteriia</taxon>
        <taxon>Flavobacteriales</taxon>
        <taxon>Flavobacteriaceae</taxon>
        <taxon>Patiriisocius</taxon>
    </lineage>
</organism>
<evidence type="ECO:0000313" key="2">
    <source>
        <dbReference type="Proteomes" id="UP000326994"/>
    </source>
</evidence>